<reference evidence="2" key="3">
    <citation type="submission" date="2020-06" db="EMBL/GenBank/DDBJ databases">
        <title>Helianthus annuus Genome sequencing and assembly Release 2.</title>
        <authorList>
            <person name="Gouzy J."/>
            <person name="Langlade N."/>
            <person name="Munos S."/>
        </authorList>
    </citation>
    <scope>NUCLEOTIDE SEQUENCE</scope>
    <source>
        <tissue evidence="2">Leaves</tissue>
    </source>
</reference>
<evidence type="ECO:0000313" key="4">
    <source>
        <dbReference type="Proteomes" id="UP000215914"/>
    </source>
</evidence>
<dbReference type="Proteomes" id="UP000215914">
    <property type="component" value="Chromosome 7"/>
</dbReference>
<proteinExistence type="predicted"/>
<reference evidence="2 4" key="1">
    <citation type="journal article" date="2017" name="Nature">
        <title>The sunflower genome provides insights into oil metabolism, flowering and Asterid evolution.</title>
        <authorList>
            <person name="Badouin H."/>
            <person name="Gouzy J."/>
            <person name="Grassa C.J."/>
            <person name="Murat F."/>
            <person name="Staton S.E."/>
            <person name="Cottret L."/>
            <person name="Lelandais-Briere C."/>
            <person name="Owens G.L."/>
            <person name="Carrere S."/>
            <person name="Mayjonade B."/>
            <person name="Legrand L."/>
            <person name="Gill N."/>
            <person name="Kane N.C."/>
            <person name="Bowers J.E."/>
            <person name="Hubner S."/>
            <person name="Bellec A."/>
            <person name="Berard A."/>
            <person name="Berges H."/>
            <person name="Blanchet N."/>
            <person name="Boniface M.C."/>
            <person name="Brunel D."/>
            <person name="Catrice O."/>
            <person name="Chaidir N."/>
            <person name="Claudel C."/>
            <person name="Donnadieu C."/>
            <person name="Faraut T."/>
            <person name="Fievet G."/>
            <person name="Helmstetter N."/>
            <person name="King M."/>
            <person name="Knapp S.J."/>
            <person name="Lai Z."/>
            <person name="Le Paslier M.C."/>
            <person name="Lippi Y."/>
            <person name="Lorenzon L."/>
            <person name="Mandel J.R."/>
            <person name="Marage G."/>
            <person name="Marchand G."/>
            <person name="Marquand E."/>
            <person name="Bret-Mestries E."/>
            <person name="Morien E."/>
            <person name="Nambeesan S."/>
            <person name="Nguyen T."/>
            <person name="Pegot-Espagnet P."/>
            <person name="Pouilly N."/>
            <person name="Raftis F."/>
            <person name="Sallet E."/>
            <person name="Schiex T."/>
            <person name="Thomas J."/>
            <person name="Vandecasteele C."/>
            <person name="Vares D."/>
            <person name="Vear F."/>
            <person name="Vautrin S."/>
            <person name="Crespi M."/>
            <person name="Mangin B."/>
            <person name="Burke J.M."/>
            <person name="Salse J."/>
            <person name="Munos S."/>
            <person name="Vincourt P."/>
            <person name="Rieseberg L.H."/>
            <person name="Langlade N.B."/>
        </authorList>
    </citation>
    <scope>NUCLEOTIDE SEQUENCE [LARGE SCALE GENOMIC DNA]</scope>
    <source>
        <strain evidence="4">cv. SF193</strain>
        <tissue evidence="2">Leaves</tissue>
    </source>
</reference>
<dbReference type="InParanoid" id="A0A251UDC3"/>
<accession>A0A251UDC3</accession>
<evidence type="ECO:0000313" key="3">
    <source>
        <dbReference type="EMBL" id="OTG21104.1"/>
    </source>
</evidence>
<sequence length="84" mass="9384">MKFSSVAFFVFCNLLIIMAATLTGAEDEKSAMCYFLHWEGPCPEENCENDCIRVGYSDGICRSHMLRQQSGDPDACYCIGPCQN</sequence>
<evidence type="ECO:0000313" key="2">
    <source>
        <dbReference type="EMBL" id="KAF5799907.1"/>
    </source>
</evidence>
<feature type="chain" id="PRO_5012128872" evidence="1">
    <location>
        <begin position="26"/>
        <end position="84"/>
    </location>
</feature>
<dbReference type="GO" id="GO:0006952">
    <property type="term" value="P:defense response"/>
    <property type="evidence" value="ECO:0000318"/>
    <property type="project" value="GO_Central"/>
</dbReference>
<keyword evidence="1" id="KW-0732">Signal</keyword>
<gene>
    <name evidence="3" type="ORF">HannXRQ_Chr07g0200491</name>
    <name evidence="2" type="ORF">HanXRQr2_Chr07g0309891</name>
</gene>
<name>A0A251UDC3_HELAN</name>
<dbReference type="Gramene" id="mRNA:HanXRQr2_Chr07g0309891">
    <property type="protein sequence ID" value="mRNA:HanXRQr2_Chr07g0309891"/>
    <property type="gene ID" value="HanXRQr2_Chr07g0309891"/>
</dbReference>
<evidence type="ECO:0000256" key="1">
    <source>
        <dbReference type="SAM" id="SignalP"/>
    </source>
</evidence>
<dbReference type="EMBL" id="CM007896">
    <property type="protein sequence ID" value="OTG21104.1"/>
    <property type="molecule type" value="Genomic_DNA"/>
</dbReference>
<dbReference type="AlphaFoldDB" id="A0A251UDC3"/>
<dbReference type="EMBL" id="MNCJ02000322">
    <property type="protein sequence ID" value="KAF5799907.1"/>
    <property type="molecule type" value="Genomic_DNA"/>
</dbReference>
<keyword evidence="4" id="KW-1185">Reference proteome</keyword>
<reference evidence="3" key="2">
    <citation type="submission" date="2017-02" db="EMBL/GenBank/DDBJ databases">
        <title>Sunflower complete genome.</title>
        <authorList>
            <person name="Langlade N."/>
            <person name="Munos S."/>
        </authorList>
    </citation>
    <scope>NUCLEOTIDE SEQUENCE [LARGE SCALE GENOMIC DNA]</scope>
    <source>
        <tissue evidence="3">Leaves</tissue>
    </source>
</reference>
<feature type="signal peptide" evidence="1">
    <location>
        <begin position="1"/>
        <end position="25"/>
    </location>
</feature>
<organism evidence="3 4">
    <name type="scientific">Helianthus annuus</name>
    <name type="common">Common sunflower</name>
    <dbReference type="NCBI Taxonomy" id="4232"/>
    <lineage>
        <taxon>Eukaryota</taxon>
        <taxon>Viridiplantae</taxon>
        <taxon>Streptophyta</taxon>
        <taxon>Embryophyta</taxon>
        <taxon>Tracheophyta</taxon>
        <taxon>Spermatophyta</taxon>
        <taxon>Magnoliopsida</taxon>
        <taxon>eudicotyledons</taxon>
        <taxon>Gunneridae</taxon>
        <taxon>Pentapetalae</taxon>
        <taxon>asterids</taxon>
        <taxon>campanulids</taxon>
        <taxon>Asterales</taxon>
        <taxon>Asteraceae</taxon>
        <taxon>Asteroideae</taxon>
        <taxon>Heliantheae alliance</taxon>
        <taxon>Heliantheae</taxon>
        <taxon>Helianthus</taxon>
    </lineage>
</organism>
<protein>
    <submittedName>
        <fullName evidence="3">Putative knottin, scorpion toxin-like protein</fullName>
    </submittedName>
</protein>